<evidence type="ECO:0000313" key="3">
    <source>
        <dbReference type="Proteomes" id="UP001278766"/>
    </source>
</evidence>
<dbReference type="RefSeq" id="XP_062657756.1">
    <property type="nucleotide sequence ID" value="XM_062798945.1"/>
</dbReference>
<proteinExistence type="predicted"/>
<dbReference type="EMBL" id="JAUEPN010000005">
    <property type="protein sequence ID" value="KAK3294242.1"/>
    <property type="molecule type" value="Genomic_DNA"/>
</dbReference>
<sequence length="256" mass="28805">MIEQLLAETSPSWESCFLNKTVEGATERSRCSKTASGREKPRSSPTHTPPNNRRRPEVPFRGFARLFVVALSSFRPGFRSRSSKATSPPTRRSHTISWVQIQTRRHSIASRASLSNHPGCCEARHDDPSPASTRASICETQKPRHNSSLTTSCNCLPHPTPIAARSRATGIRLGLAHEQLTPCLCWEERRGKNKVVFFLPRSSPASPTTPPSPARPAAQHHRHHERRREDLGYYQEDRARKGPYQCRQSYAPADQQ</sequence>
<reference evidence="2" key="2">
    <citation type="submission" date="2023-06" db="EMBL/GenBank/DDBJ databases">
        <authorList>
            <consortium name="Lawrence Berkeley National Laboratory"/>
            <person name="Haridas S."/>
            <person name="Hensen N."/>
            <person name="Bonometti L."/>
            <person name="Westerberg I."/>
            <person name="Brannstrom I.O."/>
            <person name="Guillou S."/>
            <person name="Cros-Aarteil S."/>
            <person name="Calhoun S."/>
            <person name="Kuo A."/>
            <person name="Mondo S."/>
            <person name="Pangilinan J."/>
            <person name="Riley R."/>
            <person name="Labutti K."/>
            <person name="Andreopoulos B."/>
            <person name="Lipzen A."/>
            <person name="Chen C."/>
            <person name="Yanf M."/>
            <person name="Daum C."/>
            <person name="Ng V."/>
            <person name="Clum A."/>
            <person name="Steindorff A."/>
            <person name="Ohm R."/>
            <person name="Martin F."/>
            <person name="Silar P."/>
            <person name="Natvig D."/>
            <person name="Lalanne C."/>
            <person name="Gautier V."/>
            <person name="Ament-Velasquez S.L."/>
            <person name="Kruys A."/>
            <person name="Hutchinson M.I."/>
            <person name="Powell A.J."/>
            <person name="Barry K."/>
            <person name="Miller A.N."/>
            <person name="Grigoriev I.V."/>
            <person name="Debuchy R."/>
            <person name="Gladieux P."/>
            <person name="Thoren M.H."/>
            <person name="Johannesson H."/>
        </authorList>
    </citation>
    <scope>NUCLEOTIDE SEQUENCE</scope>
    <source>
        <strain evidence="2">CBS 168.71</strain>
    </source>
</reference>
<dbReference type="GeneID" id="87835893"/>
<feature type="region of interest" description="Disordered" evidence="1">
    <location>
        <begin position="25"/>
        <end position="58"/>
    </location>
</feature>
<organism evidence="2 3">
    <name type="scientific">Chaetomium fimeti</name>
    <dbReference type="NCBI Taxonomy" id="1854472"/>
    <lineage>
        <taxon>Eukaryota</taxon>
        <taxon>Fungi</taxon>
        <taxon>Dikarya</taxon>
        <taxon>Ascomycota</taxon>
        <taxon>Pezizomycotina</taxon>
        <taxon>Sordariomycetes</taxon>
        <taxon>Sordariomycetidae</taxon>
        <taxon>Sordariales</taxon>
        <taxon>Chaetomiaceae</taxon>
        <taxon>Chaetomium</taxon>
    </lineage>
</organism>
<keyword evidence="3" id="KW-1185">Reference proteome</keyword>
<dbReference type="AlphaFoldDB" id="A0AAE0LR00"/>
<gene>
    <name evidence="2" type="ORF">B0H64DRAFT_182964</name>
</gene>
<feature type="region of interest" description="Disordered" evidence="1">
    <location>
        <begin position="200"/>
        <end position="256"/>
    </location>
</feature>
<name>A0AAE0LR00_9PEZI</name>
<feature type="compositionally biased region" description="Basic and acidic residues" evidence="1">
    <location>
        <begin position="227"/>
        <end position="240"/>
    </location>
</feature>
<comment type="caution">
    <text evidence="2">The sequence shown here is derived from an EMBL/GenBank/DDBJ whole genome shotgun (WGS) entry which is preliminary data.</text>
</comment>
<feature type="compositionally biased region" description="Basic and acidic residues" evidence="1">
    <location>
        <begin position="25"/>
        <end position="42"/>
    </location>
</feature>
<evidence type="ECO:0000256" key="1">
    <source>
        <dbReference type="SAM" id="MobiDB-lite"/>
    </source>
</evidence>
<reference evidence="2" key="1">
    <citation type="journal article" date="2023" name="Mol. Phylogenet. Evol.">
        <title>Genome-scale phylogeny and comparative genomics of the fungal order Sordariales.</title>
        <authorList>
            <person name="Hensen N."/>
            <person name="Bonometti L."/>
            <person name="Westerberg I."/>
            <person name="Brannstrom I.O."/>
            <person name="Guillou S."/>
            <person name="Cros-Aarteil S."/>
            <person name="Calhoun S."/>
            <person name="Haridas S."/>
            <person name="Kuo A."/>
            <person name="Mondo S."/>
            <person name="Pangilinan J."/>
            <person name="Riley R."/>
            <person name="LaButti K."/>
            <person name="Andreopoulos B."/>
            <person name="Lipzen A."/>
            <person name="Chen C."/>
            <person name="Yan M."/>
            <person name="Daum C."/>
            <person name="Ng V."/>
            <person name="Clum A."/>
            <person name="Steindorff A."/>
            <person name="Ohm R.A."/>
            <person name="Martin F."/>
            <person name="Silar P."/>
            <person name="Natvig D.O."/>
            <person name="Lalanne C."/>
            <person name="Gautier V."/>
            <person name="Ament-Velasquez S.L."/>
            <person name="Kruys A."/>
            <person name="Hutchinson M.I."/>
            <person name="Powell A.J."/>
            <person name="Barry K."/>
            <person name="Miller A.N."/>
            <person name="Grigoriev I.V."/>
            <person name="Debuchy R."/>
            <person name="Gladieux P."/>
            <person name="Hiltunen Thoren M."/>
            <person name="Johannesson H."/>
        </authorList>
    </citation>
    <scope>NUCLEOTIDE SEQUENCE</scope>
    <source>
        <strain evidence="2">CBS 168.71</strain>
    </source>
</reference>
<dbReference type="Proteomes" id="UP001278766">
    <property type="component" value="Unassembled WGS sequence"/>
</dbReference>
<protein>
    <submittedName>
        <fullName evidence="2">Uncharacterized protein</fullName>
    </submittedName>
</protein>
<accession>A0AAE0LR00</accession>
<evidence type="ECO:0000313" key="2">
    <source>
        <dbReference type="EMBL" id="KAK3294242.1"/>
    </source>
</evidence>